<feature type="active site" evidence="1">
    <location>
        <position position="69"/>
    </location>
</feature>
<feature type="binding site" evidence="2">
    <location>
        <position position="62"/>
    </location>
    <ligand>
        <name>CoA</name>
        <dbReference type="ChEBI" id="CHEBI:57287"/>
    </ligand>
</feature>
<feature type="domain" description="Fluoroacetyl-CoA-specific thioesterase-like" evidence="3">
    <location>
        <begin position="16"/>
        <end position="118"/>
    </location>
</feature>
<evidence type="ECO:0000313" key="5">
    <source>
        <dbReference type="Proteomes" id="UP000587760"/>
    </source>
</evidence>
<evidence type="ECO:0000256" key="1">
    <source>
        <dbReference type="PIRSR" id="PIRSR014972-1"/>
    </source>
</evidence>
<accession>A0A841RB50</accession>
<dbReference type="Proteomes" id="UP000587760">
    <property type="component" value="Unassembled WGS sequence"/>
</dbReference>
<reference evidence="4 5" key="1">
    <citation type="submission" date="2020-08" db="EMBL/GenBank/DDBJ databases">
        <title>Genomic Encyclopedia of Type Strains, Phase IV (KMG-IV): sequencing the most valuable type-strain genomes for metagenomic binning, comparative biology and taxonomic classification.</title>
        <authorList>
            <person name="Goeker M."/>
        </authorList>
    </citation>
    <scope>NUCLEOTIDE SEQUENCE [LARGE SCALE GENOMIC DNA]</scope>
    <source>
        <strain evidence="4 5">DSM 2461</strain>
    </source>
</reference>
<dbReference type="InterPro" id="IPR025540">
    <property type="entry name" value="FlK"/>
</dbReference>
<keyword evidence="5" id="KW-1185">Reference proteome</keyword>
<dbReference type="PANTHER" id="PTHR36934">
    <property type="entry name" value="BLR0278 PROTEIN"/>
    <property type="match status" value="1"/>
</dbReference>
<feature type="binding site" evidence="2">
    <location>
        <position position="113"/>
    </location>
    <ligand>
        <name>substrate</name>
    </ligand>
</feature>
<dbReference type="Pfam" id="PF22636">
    <property type="entry name" value="FlK"/>
    <property type="match status" value="1"/>
</dbReference>
<feature type="active site" evidence="1">
    <location>
        <position position="43"/>
    </location>
</feature>
<feature type="active site" evidence="1">
    <location>
        <position position="35"/>
    </location>
</feature>
<dbReference type="InterPro" id="IPR029069">
    <property type="entry name" value="HotDog_dom_sf"/>
</dbReference>
<evidence type="ECO:0000313" key="4">
    <source>
        <dbReference type="EMBL" id="MBB6481185.1"/>
    </source>
</evidence>
<organism evidence="4 5">
    <name type="scientific">Spirochaeta isovalerica</name>
    <dbReference type="NCBI Taxonomy" id="150"/>
    <lineage>
        <taxon>Bacteria</taxon>
        <taxon>Pseudomonadati</taxon>
        <taxon>Spirochaetota</taxon>
        <taxon>Spirochaetia</taxon>
        <taxon>Spirochaetales</taxon>
        <taxon>Spirochaetaceae</taxon>
        <taxon>Spirochaeta</taxon>
    </lineage>
</organism>
<proteinExistence type="predicted"/>
<name>A0A841RB50_9SPIO</name>
<dbReference type="PIRSF" id="PIRSF014972">
    <property type="entry name" value="FlK"/>
    <property type="match status" value="1"/>
</dbReference>
<dbReference type="EMBL" id="JACHGJ010000005">
    <property type="protein sequence ID" value="MBB6481185.1"/>
    <property type="molecule type" value="Genomic_DNA"/>
</dbReference>
<dbReference type="SUPFAM" id="SSF54637">
    <property type="entry name" value="Thioesterase/thiol ester dehydrase-isomerase"/>
    <property type="match status" value="1"/>
</dbReference>
<dbReference type="RefSeq" id="WP_184747427.1">
    <property type="nucleotide sequence ID" value="NZ_JACHGJ010000005.1"/>
</dbReference>
<comment type="caution">
    <text evidence="4">The sequence shown here is derived from an EMBL/GenBank/DDBJ whole genome shotgun (WGS) entry which is preliminary data.</text>
</comment>
<protein>
    <submittedName>
        <fullName evidence="4">Putative thioesterase</fullName>
    </submittedName>
</protein>
<dbReference type="Gene3D" id="3.10.129.10">
    <property type="entry name" value="Hotdog Thioesterase"/>
    <property type="match status" value="1"/>
</dbReference>
<feature type="binding site" evidence="2">
    <location>
        <position position="62"/>
    </location>
    <ligand>
        <name>substrate</name>
    </ligand>
</feature>
<sequence length="132" mass="14543">MSEFKTGLTYETKRIVADSDTAAQFGSGGIAVFATPMMVGIMENAAMNCVGPYLEEGQTTVGTHLDVKHLAATPVGMEVRARAELLEIDGRRLRFKVEAFDQKEKIGEGFHERFIINTDKFLKKIAEKAQSS</sequence>
<dbReference type="PANTHER" id="PTHR36934:SF1">
    <property type="entry name" value="THIOESTERASE DOMAIN-CONTAINING PROTEIN"/>
    <property type="match status" value="1"/>
</dbReference>
<dbReference type="AlphaFoldDB" id="A0A841RB50"/>
<evidence type="ECO:0000256" key="2">
    <source>
        <dbReference type="PIRSR" id="PIRSR014972-2"/>
    </source>
</evidence>
<evidence type="ECO:0000259" key="3">
    <source>
        <dbReference type="Pfam" id="PF22636"/>
    </source>
</evidence>
<gene>
    <name evidence="4" type="ORF">HNR50_002858</name>
</gene>
<dbReference type="InterPro" id="IPR054485">
    <property type="entry name" value="FlK-like_dom"/>
</dbReference>